<evidence type="ECO:0000313" key="2">
    <source>
        <dbReference type="Proteomes" id="UP000290289"/>
    </source>
</evidence>
<gene>
    <name evidence="1" type="ORF">DVH24_004919</name>
</gene>
<dbReference type="AlphaFoldDB" id="A0A498IFV4"/>
<feature type="non-terminal residue" evidence="1">
    <location>
        <position position="1"/>
    </location>
</feature>
<protein>
    <submittedName>
        <fullName evidence="1">Uncharacterized protein</fullName>
    </submittedName>
</protein>
<reference evidence="1 2" key="1">
    <citation type="submission" date="2018-10" db="EMBL/GenBank/DDBJ databases">
        <title>A high-quality apple genome assembly.</title>
        <authorList>
            <person name="Hu J."/>
        </authorList>
    </citation>
    <scope>NUCLEOTIDE SEQUENCE [LARGE SCALE GENOMIC DNA]</scope>
    <source>
        <strain evidence="2">cv. HFTH1</strain>
        <tissue evidence="1">Young leaf</tissue>
    </source>
</reference>
<organism evidence="1 2">
    <name type="scientific">Malus domestica</name>
    <name type="common">Apple</name>
    <name type="synonym">Pyrus malus</name>
    <dbReference type="NCBI Taxonomy" id="3750"/>
    <lineage>
        <taxon>Eukaryota</taxon>
        <taxon>Viridiplantae</taxon>
        <taxon>Streptophyta</taxon>
        <taxon>Embryophyta</taxon>
        <taxon>Tracheophyta</taxon>
        <taxon>Spermatophyta</taxon>
        <taxon>Magnoliopsida</taxon>
        <taxon>eudicotyledons</taxon>
        <taxon>Gunneridae</taxon>
        <taxon>Pentapetalae</taxon>
        <taxon>rosids</taxon>
        <taxon>fabids</taxon>
        <taxon>Rosales</taxon>
        <taxon>Rosaceae</taxon>
        <taxon>Amygdaloideae</taxon>
        <taxon>Maleae</taxon>
        <taxon>Malus</taxon>
    </lineage>
</organism>
<comment type="caution">
    <text evidence="1">The sequence shown here is derived from an EMBL/GenBank/DDBJ whole genome shotgun (WGS) entry which is preliminary data.</text>
</comment>
<name>A0A498IFV4_MALDO</name>
<dbReference type="EMBL" id="RDQH01000338">
    <property type="protein sequence ID" value="RXH81005.1"/>
    <property type="molecule type" value="Genomic_DNA"/>
</dbReference>
<proteinExistence type="predicted"/>
<keyword evidence="2" id="KW-1185">Reference proteome</keyword>
<dbReference type="Proteomes" id="UP000290289">
    <property type="component" value="Chromosome 12"/>
</dbReference>
<sequence>YKDLTRVGAVSKRCRQFHLSVPVVDFGSINSPKGQTNQYLARPLSSLDGYLLDRGHNRIQRFHIRWSFFKTETVKKLCDDQFRVLMWICNALRCNFEELDFRFSHNLQYLELRNVSRVDEKIFKWISCCCKCIKEQLAHGWLC</sequence>
<evidence type="ECO:0000313" key="1">
    <source>
        <dbReference type="EMBL" id="RXH81005.1"/>
    </source>
</evidence>
<accession>A0A498IFV4</accession>